<dbReference type="EMBL" id="JBHUEK010000025">
    <property type="protein sequence ID" value="MFD1779923.1"/>
    <property type="molecule type" value="Genomic_DNA"/>
</dbReference>
<comment type="caution">
    <text evidence="1">The sequence shown here is derived from an EMBL/GenBank/DDBJ whole genome shotgun (WGS) entry which is preliminary data.</text>
</comment>
<protein>
    <submittedName>
        <fullName evidence="1">SLAP domain-containing protein</fullName>
    </submittedName>
</protein>
<accession>A0ABW4MQX6</accession>
<sequence length="126" mass="14938">MQKLVFEDAWDRTISQKDREIIEQLFRDETSEEEVSFTTFRIAVNHKNERLVTAIVHNRTPQNLLFENTPLQFFDGDKLLVEHEFTLPALHVPPETSMPWTFIFPSDSFEIPNSIEHTTLRHKKEK</sequence>
<dbReference type="Proteomes" id="UP001597227">
    <property type="component" value="Unassembled WGS sequence"/>
</dbReference>
<dbReference type="InterPro" id="IPR030910">
    <property type="entry name" value="SLAP_dom"/>
</dbReference>
<dbReference type="NCBIfam" id="TIGR04398">
    <property type="entry name" value="SLAP_DUP"/>
    <property type="match status" value="1"/>
</dbReference>
<dbReference type="RefSeq" id="WP_388039363.1">
    <property type="nucleotide sequence ID" value="NZ_JBHUEK010000025.1"/>
</dbReference>
<name>A0ABW4MQX6_9BACI</name>
<organism evidence="1 2">
    <name type="scientific">Fredinandcohnia salidurans</name>
    <dbReference type="NCBI Taxonomy" id="2595041"/>
    <lineage>
        <taxon>Bacteria</taxon>
        <taxon>Bacillati</taxon>
        <taxon>Bacillota</taxon>
        <taxon>Bacilli</taxon>
        <taxon>Bacillales</taxon>
        <taxon>Bacillaceae</taxon>
        <taxon>Fredinandcohnia</taxon>
    </lineage>
</organism>
<evidence type="ECO:0000313" key="2">
    <source>
        <dbReference type="Proteomes" id="UP001597227"/>
    </source>
</evidence>
<gene>
    <name evidence="1" type="ORF">ACFSFW_14760</name>
</gene>
<reference evidence="2" key="1">
    <citation type="journal article" date="2019" name="Int. J. Syst. Evol. Microbiol.">
        <title>The Global Catalogue of Microorganisms (GCM) 10K type strain sequencing project: providing services to taxonomists for standard genome sequencing and annotation.</title>
        <authorList>
            <consortium name="The Broad Institute Genomics Platform"/>
            <consortium name="The Broad Institute Genome Sequencing Center for Infectious Disease"/>
            <person name="Wu L."/>
            <person name="Ma J."/>
        </authorList>
    </citation>
    <scope>NUCLEOTIDE SEQUENCE [LARGE SCALE GENOMIC DNA]</scope>
    <source>
        <strain evidence="2">CCUG 15531</strain>
    </source>
</reference>
<evidence type="ECO:0000313" key="1">
    <source>
        <dbReference type="EMBL" id="MFD1779923.1"/>
    </source>
</evidence>
<proteinExistence type="predicted"/>
<keyword evidence="2" id="KW-1185">Reference proteome</keyword>